<keyword evidence="3" id="KW-1133">Transmembrane helix</keyword>
<dbReference type="Gene3D" id="3.90.25.10">
    <property type="entry name" value="UDP-galactose 4-epimerase, domain 1"/>
    <property type="match status" value="1"/>
</dbReference>
<proteinExistence type="predicted"/>
<keyword evidence="2" id="KW-0560">Oxidoreductase</keyword>
<dbReference type="AlphaFoldDB" id="S3C4V5"/>
<dbReference type="Proteomes" id="UP000016923">
    <property type="component" value="Unassembled WGS sequence"/>
</dbReference>
<dbReference type="OMA" id="WFSWTGL"/>
<accession>S3C4V5</accession>
<gene>
    <name evidence="5" type="ORF">F503_04126</name>
</gene>
<keyword evidence="3" id="KW-0472">Membrane</keyword>
<sequence>MAQPGPRAQHRPPQSLSSTLQLALLAVVGLAVVVAVPLFLTSSTLAWFESTPFFGTHTSHSMSSIKNVAVAGGTGALGTPIVEDLIKSGFNVTLLTREGSTSKAPAGVAAVKAVDYKSVESIKAALAGQHAVVSVLGSLAAGEQTPLVDAAAATSSVIRFIPSEFGVNTRKTPGTAIGGILGAKTGLVDHLTAITKTNKTLKWTGISNGHFFDWGLVYGSLGIDAKSKTVTVYDSGNEKFGASNLPYVARAVTKVLQQAGTADDKTANKYIEIAGFTPTQNEIKAALEKISGTEWATAKAKTADVQKDAEAKLAQGDYSVFGALLSVWQFADGAGHAPDLSSPESGNQLLGLEPESIEPALSAWWSKQ</sequence>
<keyword evidence="6" id="KW-1185">Reference proteome</keyword>
<dbReference type="VEuPathDB" id="FungiDB:F503_04126"/>
<dbReference type="InterPro" id="IPR051609">
    <property type="entry name" value="NmrA/Isoflavone_reductase-like"/>
</dbReference>
<dbReference type="SUPFAM" id="SSF51735">
    <property type="entry name" value="NAD(P)-binding Rossmann-fold domains"/>
    <property type="match status" value="1"/>
</dbReference>
<name>S3C4V5_OPHP1</name>
<feature type="transmembrane region" description="Helical" evidence="3">
    <location>
        <begin position="20"/>
        <end position="40"/>
    </location>
</feature>
<dbReference type="STRING" id="1262450.S3C4V5"/>
<dbReference type="InterPro" id="IPR045312">
    <property type="entry name" value="PCBER-like"/>
</dbReference>
<dbReference type="GO" id="GO:0016491">
    <property type="term" value="F:oxidoreductase activity"/>
    <property type="evidence" value="ECO:0007669"/>
    <property type="project" value="UniProtKB-KW"/>
</dbReference>
<keyword evidence="1" id="KW-0521">NADP</keyword>
<dbReference type="Gene3D" id="3.40.50.720">
    <property type="entry name" value="NAD(P)-binding Rossmann-like Domain"/>
    <property type="match status" value="1"/>
</dbReference>
<dbReference type="InterPro" id="IPR036291">
    <property type="entry name" value="NAD(P)-bd_dom_sf"/>
</dbReference>
<protein>
    <recommendedName>
        <fullName evidence="4">NmrA-like domain-containing protein</fullName>
    </recommendedName>
</protein>
<feature type="domain" description="NmrA-like" evidence="4">
    <location>
        <begin position="66"/>
        <end position="295"/>
    </location>
</feature>
<dbReference type="CDD" id="cd05259">
    <property type="entry name" value="PCBER_SDR_a"/>
    <property type="match status" value="1"/>
</dbReference>
<evidence type="ECO:0000256" key="1">
    <source>
        <dbReference type="ARBA" id="ARBA00022857"/>
    </source>
</evidence>
<organism evidence="5 6">
    <name type="scientific">Ophiostoma piceae (strain UAMH 11346)</name>
    <name type="common">Sap stain fungus</name>
    <dbReference type="NCBI Taxonomy" id="1262450"/>
    <lineage>
        <taxon>Eukaryota</taxon>
        <taxon>Fungi</taxon>
        <taxon>Dikarya</taxon>
        <taxon>Ascomycota</taxon>
        <taxon>Pezizomycotina</taxon>
        <taxon>Sordariomycetes</taxon>
        <taxon>Sordariomycetidae</taxon>
        <taxon>Ophiostomatales</taxon>
        <taxon>Ophiostomataceae</taxon>
        <taxon>Ophiostoma</taxon>
    </lineage>
</organism>
<dbReference type="InterPro" id="IPR008030">
    <property type="entry name" value="NmrA-like"/>
</dbReference>
<evidence type="ECO:0000259" key="4">
    <source>
        <dbReference type="Pfam" id="PF05368"/>
    </source>
</evidence>
<evidence type="ECO:0000256" key="3">
    <source>
        <dbReference type="SAM" id="Phobius"/>
    </source>
</evidence>
<dbReference type="eggNOG" id="ENOG502S12R">
    <property type="taxonomic scope" value="Eukaryota"/>
</dbReference>
<keyword evidence="3" id="KW-0812">Transmembrane</keyword>
<dbReference type="OrthoDB" id="9984533at2759"/>
<reference evidence="5 6" key="1">
    <citation type="journal article" date="2013" name="BMC Genomics">
        <title>The genome and transcriptome of the pine saprophyte Ophiostoma piceae, and a comparison with the bark beetle-associated pine pathogen Grosmannia clavigera.</title>
        <authorList>
            <person name="Haridas S."/>
            <person name="Wang Y."/>
            <person name="Lim L."/>
            <person name="Massoumi Alamouti S."/>
            <person name="Jackman S."/>
            <person name="Docking R."/>
            <person name="Robertson G."/>
            <person name="Birol I."/>
            <person name="Bohlmann J."/>
            <person name="Breuil C."/>
        </authorList>
    </citation>
    <scope>NUCLEOTIDE SEQUENCE [LARGE SCALE GENOMIC DNA]</scope>
    <source>
        <strain evidence="5 6">UAMH 11346</strain>
    </source>
</reference>
<evidence type="ECO:0000313" key="5">
    <source>
        <dbReference type="EMBL" id="EPE08539.1"/>
    </source>
</evidence>
<dbReference type="PANTHER" id="PTHR47706:SF10">
    <property type="entry name" value="NMRA-LIKE DOMAIN-CONTAINING PROTEIN"/>
    <property type="match status" value="1"/>
</dbReference>
<evidence type="ECO:0000256" key="2">
    <source>
        <dbReference type="ARBA" id="ARBA00023002"/>
    </source>
</evidence>
<evidence type="ECO:0000313" key="6">
    <source>
        <dbReference type="Proteomes" id="UP000016923"/>
    </source>
</evidence>
<dbReference type="EMBL" id="KE148148">
    <property type="protein sequence ID" value="EPE08539.1"/>
    <property type="molecule type" value="Genomic_DNA"/>
</dbReference>
<dbReference type="HOGENOM" id="CLU_044876_3_3_1"/>
<dbReference type="Pfam" id="PF05368">
    <property type="entry name" value="NmrA"/>
    <property type="match status" value="1"/>
</dbReference>
<dbReference type="PANTHER" id="PTHR47706">
    <property type="entry name" value="NMRA-LIKE FAMILY PROTEIN"/>
    <property type="match status" value="1"/>
</dbReference>